<proteinExistence type="predicted"/>
<dbReference type="Pfam" id="PF12680">
    <property type="entry name" value="SnoaL_2"/>
    <property type="match status" value="1"/>
</dbReference>
<comment type="caution">
    <text evidence="2">The sequence shown here is derived from an EMBL/GenBank/DDBJ whole genome shotgun (WGS) entry which is preliminary data.</text>
</comment>
<name>A0ABT3SQQ2_9GAMM</name>
<evidence type="ECO:0000313" key="3">
    <source>
        <dbReference type="Proteomes" id="UP001143307"/>
    </source>
</evidence>
<dbReference type="EMBL" id="SHNP01000001">
    <property type="protein sequence ID" value="MCX2972270.1"/>
    <property type="molecule type" value="Genomic_DNA"/>
</dbReference>
<dbReference type="InterPro" id="IPR037401">
    <property type="entry name" value="SnoaL-like"/>
</dbReference>
<protein>
    <submittedName>
        <fullName evidence="2">Steroid delta-isomerase</fullName>
    </submittedName>
</protein>
<dbReference type="SUPFAM" id="SSF54427">
    <property type="entry name" value="NTF2-like"/>
    <property type="match status" value="1"/>
</dbReference>
<accession>A0ABT3SQQ2</accession>
<dbReference type="Proteomes" id="UP001143307">
    <property type="component" value="Unassembled WGS sequence"/>
</dbReference>
<reference evidence="2" key="1">
    <citation type="submission" date="2019-02" db="EMBL/GenBank/DDBJ databases">
        <authorList>
            <person name="Li S.-H."/>
        </authorList>
    </citation>
    <scope>NUCLEOTIDE SEQUENCE</scope>
    <source>
        <strain evidence="2">IMCC8485</strain>
    </source>
</reference>
<feature type="domain" description="SnoaL-like" evidence="1">
    <location>
        <begin position="10"/>
        <end position="105"/>
    </location>
</feature>
<keyword evidence="3" id="KW-1185">Reference proteome</keyword>
<evidence type="ECO:0000259" key="1">
    <source>
        <dbReference type="Pfam" id="PF12680"/>
    </source>
</evidence>
<dbReference type="RefSeq" id="WP_007227262.1">
    <property type="nucleotide sequence ID" value="NZ_SHNP01000001.1"/>
</dbReference>
<gene>
    <name evidence="2" type="ORF">EYC87_01545</name>
</gene>
<organism evidence="2 3">
    <name type="scientific">Candidatus Seongchinamella marina</name>
    <dbReference type="NCBI Taxonomy" id="2518990"/>
    <lineage>
        <taxon>Bacteria</taxon>
        <taxon>Pseudomonadati</taxon>
        <taxon>Pseudomonadota</taxon>
        <taxon>Gammaproteobacteria</taxon>
        <taxon>Cellvibrionales</taxon>
        <taxon>Halieaceae</taxon>
        <taxon>Seongchinamella</taxon>
    </lineage>
</organism>
<sequence length="112" mass="12054">MDNEQKIAAVNKYMDAFSGADMNLIREIYADDAVVEDPVGSEPYVGIEAIVGFYEVAFATGAKIALSGDVRCAGNAAAFPFKVLMEGVDISPIDVFEFNAEGKVQSMKAYWG</sequence>
<dbReference type="Gene3D" id="3.10.450.50">
    <property type="match status" value="1"/>
</dbReference>
<dbReference type="InterPro" id="IPR032710">
    <property type="entry name" value="NTF2-like_dom_sf"/>
</dbReference>
<evidence type="ECO:0000313" key="2">
    <source>
        <dbReference type="EMBL" id="MCX2972270.1"/>
    </source>
</evidence>